<dbReference type="KEGG" id="bcz:pE33L466_0130"/>
<name>Q4V1W5_BACCZ</name>
<keyword evidence="1" id="KW-0614">Plasmid</keyword>
<dbReference type="EMBL" id="CP000040">
    <property type="protein sequence ID" value="AAY60292.1"/>
    <property type="molecule type" value="Genomic_DNA"/>
</dbReference>
<dbReference type="Proteomes" id="UP000002612">
    <property type="component" value="Plasmid pE33L466"/>
</dbReference>
<evidence type="ECO:0000313" key="1">
    <source>
        <dbReference type="EMBL" id="AAY60292.1"/>
    </source>
</evidence>
<protein>
    <submittedName>
        <fullName evidence="1">Uncharacterized protein</fullName>
    </submittedName>
</protein>
<sequence length="113" mass="14026">MNKIRYEKTLEEAIILQNKNFNFQDTRCFLPQNSYNGTEYTQQLFLMSQLSNRHLYYCPFYNSYYMYPSYYNPYSHRYNDRRECRSEITSSFDNDYSAGYFEDYDGEYTWDFE</sequence>
<gene>
    <name evidence="1" type="ordered locus">pE33L466_0130</name>
</gene>
<organism evidence="1 2">
    <name type="scientific">Bacillus cereus (strain ZK / E33L)</name>
    <dbReference type="NCBI Taxonomy" id="288681"/>
    <lineage>
        <taxon>Bacteria</taxon>
        <taxon>Bacillati</taxon>
        <taxon>Bacillota</taxon>
        <taxon>Bacilli</taxon>
        <taxon>Bacillales</taxon>
        <taxon>Bacillaceae</taxon>
        <taxon>Bacillus</taxon>
        <taxon>Bacillus cereus group</taxon>
    </lineage>
</organism>
<geneLocation type="plasmid" evidence="1 2">
    <name>pE33L466</name>
</geneLocation>
<accession>Q4V1W5</accession>
<evidence type="ECO:0000313" key="2">
    <source>
        <dbReference type="Proteomes" id="UP000002612"/>
    </source>
</evidence>
<dbReference type="AlphaFoldDB" id="Q4V1W5"/>
<proteinExistence type="predicted"/>
<reference evidence="2" key="1">
    <citation type="journal article" date="2006" name="J. Bacteriol.">
        <title>Pathogenomic sequence analysis of Bacillus cereus and Bacillus thuringiensis isolates closely related to Bacillus anthracis.</title>
        <authorList>
            <person name="Han C.S."/>
            <person name="Xie G."/>
            <person name="Challacombe J.F."/>
            <person name="Altherr M.R."/>
            <person name="Bhotika S.S."/>
            <person name="Brown N."/>
            <person name="Bruce D."/>
            <person name="Campbell C.S."/>
            <person name="Campbell M.L."/>
            <person name="Chen J."/>
            <person name="Chertkov O."/>
            <person name="Cleland C."/>
            <person name="Dimitrijevic M."/>
            <person name="Doggett N.A."/>
            <person name="Fawcett J.J."/>
            <person name="Glavina T."/>
            <person name="Goodwin L.A."/>
            <person name="Green L.D."/>
            <person name="Hill K.K."/>
            <person name="Hitchcock P."/>
            <person name="Jackson P.J."/>
            <person name="Keim P."/>
            <person name="Kewalramani A.R."/>
            <person name="Longmire J."/>
            <person name="Lucas S."/>
            <person name="Malfatti S."/>
            <person name="McMurry K."/>
            <person name="Meincke L.J."/>
            <person name="Misra M."/>
            <person name="Moseman B.L."/>
            <person name="Mundt M."/>
            <person name="Munk A.C."/>
            <person name="Okinaka R.T."/>
            <person name="Parson-Quintana B."/>
            <person name="Reilly L.P."/>
            <person name="Richardson P."/>
            <person name="Robinson D.L."/>
            <person name="Rubin E."/>
            <person name="Saunders E."/>
            <person name="Tapia R."/>
            <person name="Tesmer J.G."/>
            <person name="Thayer N."/>
            <person name="Thompson L.S."/>
            <person name="Tice H."/>
            <person name="Ticknor L.O."/>
            <person name="Wills P.L."/>
            <person name="Brettin T.S."/>
            <person name="Gilna P."/>
        </authorList>
    </citation>
    <scope>NUCLEOTIDE SEQUENCE [LARGE SCALE GENOMIC DNA]</scope>
    <source>
        <strain evidence="2">ZK / E33L</strain>
        <plasmid evidence="2">pE33L466</plasmid>
    </source>
</reference>